<dbReference type="InterPro" id="IPR005804">
    <property type="entry name" value="FA_desaturase_dom"/>
</dbReference>
<feature type="transmembrane region" description="Helical" evidence="1">
    <location>
        <begin position="197"/>
        <end position="218"/>
    </location>
</feature>
<keyword evidence="3" id="KW-0560">Oxidoreductase</keyword>
<gene>
    <name evidence="3" type="primary">des</name>
    <name evidence="3" type="ORF">CRENPOLYSF2_130001</name>
</gene>
<protein>
    <submittedName>
        <fullName evidence="3">Fatty acid desaturase</fullName>
        <ecNumber evidence="3">1.14.19.-</ecNumber>
    </submittedName>
</protein>
<reference evidence="4" key="1">
    <citation type="submission" date="2017-02" db="EMBL/GenBank/DDBJ databases">
        <authorList>
            <person name="Daims H."/>
        </authorList>
    </citation>
    <scope>NUCLEOTIDE SEQUENCE [LARGE SCALE GENOMIC DNA]</scope>
</reference>
<dbReference type="CDD" id="cd03507">
    <property type="entry name" value="Delta12-FADS-like"/>
    <property type="match status" value="1"/>
</dbReference>
<dbReference type="InterPro" id="IPR012171">
    <property type="entry name" value="Fatty_acid_desaturase"/>
</dbReference>
<evidence type="ECO:0000259" key="2">
    <source>
        <dbReference type="Pfam" id="PF00487"/>
    </source>
</evidence>
<keyword evidence="1" id="KW-0812">Transmembrane</keyword>
<name>A0A1R4H0E4_9GAMM</name>
<dbReference type="PANTHER" id="PTHR19353:SF73">
    <property type="entry name" value="FATTY ACID DESATURASE"/>
    <property type="match status" value="1"/>
</dbReference>
<keyword evidence="4" id="KW-1185">Reference proteome</keyword>
<keyword evidence="1" id="KW-1133">Transmembrane helix</keyword>
<dbReference type="EMBL" id="FUKJ01000035">
    <property type="protein sequence ID" value="SJM89717.1"/>
    <property type="molecule type" value="Genomic_DNA"/>
</dbReference>
<accession>A0A1R4H0E4</accession>
<feature type="domain" description="Fatty acid desaturase" evidence="2">
    <location>
        <begin position="68"/>
        <end position="309"/>
    </location>
</feature>
<dbReference type="PANTHER" id="PTHR19353">
    <property type="entry name" value="FATTY ACID DESATURASE 2"/>
    <property type="match status" value="1"/>
</dbReference>
<dbReference type="GO" id="GO:0016717">
    <property type="term" value="F:oxidoreductase activity, acting on paired donors, with oxidation of a pair of donors resulting in the reduction of molecular oxygen to two molecules of water"/>
    <property type="evidence" value="ECO:0007669"/>
    <property type="project" value="TreeGrafter"/>
</dbReference>
<dbReference type="Proteomes" id="UP000195442">
    <property type="component" value="Unassembled WGS sequence"/>
</dbReference>
<feature type="transmembrane region" description="Helical" evidence="1">
    <location>
        <begin position="224"/>
        <end position="244"/>
    </location>
</feature>
<proteinExistence type="predicted"/>
<dbReference type="OrthoDB" id="9792534at2"/>
<dbReference type="Pfam" id="PF00487">
    <property type="entry name" value="FA_desaturase"/>
    <property type="match status" value="1"/>
</dbReference>
<organism evidence="3 4">
    <name type="scientific">Crenothrix polyspora</name>
    <dbReference type="NCBI Taxonomy" id="360316"/>
    <lineage>
        <taxon>Bacteria</taxon>
        <taxon>Pseudomonadati</taxon>
        <taxon>Pseudomonadota</taxon>
        <taxon>Gammaproteobacteria</taxon>
        <taxon>Methylococcales</taxon>
        <taxon>Crenotrichaceae</taxon>
        <taxon>Crenothrix</taxon>
    </lineage>
</organism>
<evidence type="ECO:0000256" key="1">
    <source>
        <dbReference type="SAM" id="Phobius"/>
    </source>
</evidence>
<feature type="transmembrane region" description="Helical" evidence="1">
    <location>
        <begin position="40"/>
        <end position="60"/>
    </location>
</feature>
<dbReference type="GO" id="GO:0006629">
    <property type="term" value="P:lipid metabolic process"/>
    <property type="evidence" value="ECO:0007669"/>
    <property type="project" value="InterPro"/>
</dbReference>
<evidence type="ECO:0000313" key="3">
    <source>
        <dbReference type="EMBL" id="SJM89717.1"/>
    </source>
</evidence>
<dbReference type="AlphaFoldDB" id="A0A1R4H0E4"/>
<feature type="transmembrane region" description="Helical" evidence="1">
    <location>
        <begin position="66"/>
        <end position="90"/>
    </location>
</feature>
<dbReference type="GO" id="GO:0016020">
    <property type="term" value="C:membrane"/>
    <property type="evidence" value="ECO:0007669"/>
    <property type="project" value="TreeGrafter"/>
</dbReference>
<evidence type="ECO:0000313" key="4">
    <source>
        <dbReference type="Proteomes" id="UP000195442"/>
    </source>
</evidence>
<keyword evidence="1" id="KW-0472">Membrane</keyword>
<sequence>MPQKLSSPETASTGAENNPLNRKELIQTLSLYAKPDHRKALYQITNTFIPYIGLWALMIYSVVQGFSVWITLLLSVAASGFLVRLFVLFHDCCHGAFFPGRMGNRLFGYMVGILTFTPFEDWKRTHVIHHSNSGDLDNRGVGDIWTLTVDEYLSASRPKRIAYRIFRNPLVLFSITPLVLFLIVHRFPSPGAKKRENFSVIFTNTAITILIVVMSLTVGFQNYLLIQFPTILVAASIGTWLFYIQHQYEDVYWSRTNDWDLTRSGLEGSSYYQLPAVLQWLVGNIGLHHIHHVRANIPNYNLQRCYNEVPVLQDVTPLTLRKSFQSLWLNLWDEEEQKLVSFRSISSVPRGKAKHRRY</sequence>
<dbReference type="EC" id="1.14.19.-" evidence="3"/>
<feature type="transmembrane region" description="Helical" evidence="1">
    <location>
        <begin position="165"/>
        <end position="185"/>
    </location>
</feature>